<accession>A0AAC8YNV3</accession>
<gene>
    <name evidence="1" type="ORF">AA2016_2509</name>
    <name evidence="2" type="ORF">FHS67_004336</name>
</gene>
<name>A0AAC8YNV3_AMIAI</name>
<dbReference type="EMBL" id="JACICB010000016">
    <property type="protein sequence ID" value="MBB3708002.1"/>
    <property type="molecule type" value="Genomic_DNA"/>
</dbReference>
<sequence>MELGLLGRRAPELRGGNWIDAGSRCGFPT</sequence>
<evidence type="ECO:0000313" key="4">
    <source>
        <dbReference type="Proteomes" id="UP000577697"/>
    </source>
</evidence>
<dbReference type="AlphaFoldDB" id="A0AAC8YNV3"/>
<reference evidence="2 4" key="2">
    <citation type="submission" date="2020-08" db="EMBL/GenBank/DDBJ databases">
        <title>Genomic Encyclopedia of Type Strains, Phase IV (KMG-IV): sequencing the most valuable type-strain genomes for metagenomic binning, comparative biology and taxonomic classification.</title>
        <authorList>
            <person name="Goeker M."/>
        </authorList>
    </citation>
    <scope>NUCLEOTIDE SEQUENCE [LARGE SCALE GENOMIC DNA]</scope>
    <source>
        <strain evidence="2 4">DSM 10368</strain>
    </source>
</reference>
<organism evidence="1 3">
    <name type="scientific">Aminobacter aminovorans</name>
    <name type="common">Chelatobacter heintzii</name>
    <dbReference type="NCBI Taxonomy" id="83263"/>
    <lineage>
        <taxon>Bacteria</taxon>
        <taxon>Pseudomonadati</taxon>
        <taxon>Pseudomonadota</taxon>
        <taxon>Alphaproteobacteria</taxon>
        <taxon>Hyphomicrobiales</taxon>
        <taxon>Phyllobacteriaceae</taxon>
        <taxon>Aminobacter</taxon>
    </lineage>
</organism>
<dbReference type="EMBL" id="CP015005">
    <property type="protein sequence ID" value="AMS41434.1"/>
    <property type="molecule type" value="Genomic_DNA"/>
</dbReference>
<evidence type="ECO:0000313" key="2">
    <source>
        <dbReference type="EMBL" id="MBB3708002.1"/>
    </source>
</evidence>
<evidence type="ECO:0000313" key="3">
    <source>
        <dbReference type="Proteomes" id="UP000075755"/>
    </source>
</evidence>
<reference evidence="1 3" key="1">
    <citation type="submission" date="2016-03" db="EMBL/GenBank/DDBJ databases">
        <title>Complete genome of Aminobacter aminovorans KCTC 2477.</title>
        <authorList>
            <person name="Kim K.M."/>
        </authorList>
    </citation>
    <scope>NUCLEOTIDE SEQUENCE [LARGE SCALE GENOMIC DNA]</scope>
    <source>
        <strain evidence="1 3">KCTC 2477</strain>
    </source>
</reference>
<proteinExistence type="predicted"/>
<protein>
    <submittedName>
        <fullName evidence="1">Uncharacterized protein</fullName>
    </submittedName>
</protein>
<keyword evidence="4" id="KW-1185">Reference proteome</keyword>
<dbReference type="KEGG" id="aak:AA2016_2509"/>
<dbReference type="Proteomes" id="UP000577697">
    <property type="component" value="Unassembled WGS sequence"/>
</dbReference>
<evidence type="ECO:0000313" key="1">
    <source>
        <dbReference type="EMBL" id="AMS41434.1"/>
    </source>
</evidence>
<dbReference type="Proteomes" id="UP000075755">
    <property type="component" value="Chromosome"/>
</dbReference>